<keyword evidence="2" id="KW-1185">Reference proteome</keyword>
<dbReference type="Pfam" id="PF14412">
    <property type="entry name" value="AHH"/>
    <property type="match status" value="1"/>
</dbReference>
<dbReference type="InterPro" id="IPR032871">
    <property type="entry name" value="AHH_dom_containing"/>
</dbReference>
<dbReference type="EMBL" id="JABBJJ010000713">
    <property type="protein sequence ID" value="NMO23654.1"/>
    <property type="molecule type" value="Genomic_DNA"/>
</dbReference>
<name>A0A848M2W1_9BACT</name>
<dbReference type="AlphaFoldDB" id="A0A848M2W1"/>
<evidence type="ECO:0000313" key="1">
    <source>
        <dbReference type="EMBL" id="NMO23654.1"/>
    </source>
</evidence>
<sequence>KDEGRQGYGAWYPYHHEHHHLVPQGAVHEYLIGRDEKAERRLKLVLAAKWNINRGDNLVLLPKEVFVAEIVGLPAHCPWGLREHPEYSASMRYVLSKAKKALDAAMAGKGDCQKAVMKLRQTLEAASELVLDEIKKMKPGQSLSAVDVGSRK</sequence>
<proteinExistence type="predicted"/>
<comment type="caution">
    <text evidence="1">The sequence shown here is derived from an EMBL/GenBank/DDBJ whole genome shotgun (WGS) entry which is preliminary data.</text>
</comment>
<evidence type="ECO:0000313" key="2">
    <source>
        <dbReference type="Proteomes" id="UP000518300"/>
    </source>
</evidence>
<organism evidence="1 2">
    <name type="scientific">Pyxidicoccus fallax</name>
    <dbReference type="NCBI Taxonomy" id="394095"/>
    <lineage>
        <taxon>Bacteria</taxon>
        <taxon>Pseudomonadati</taxon>
        <taxon>Myxococcota</taxon>
        <taxon>Myxococcia</taxon>
        <taxon>Myxococcales</taxon>
        <taxon>Cystobacterineae</taxon>
        <taxon>Myxococcaceae</taxon>
        <taxon>Pyxidicoccus</taxon>
    </lineage>
</organism>
<reference evidence="1 2" key="1">
    <citation type="submission" date="2020-04" db="EMBL/GenBank/DDBJ databases">
        <title>Draft genome of Pyxidicoccus fallax type strain.</title>
        <authorList>
            <person name="Whitworth D.E."/>
        </authorList>
    </citation>
    <scope>NUCLEOTIDE SEQUENCE [LARGE SCALE GENOMIC DNA]</scope>
    <source>
        <strain evidence="1 2">DSM 14698</strain>
    </source>
</reference>
<accession>A0A848M2W1</accession>
<dbReference type="RefSeq" id="WP_171819161.1">
    <property type="nucleotide sequence ID" value="NZ_JABBJJ010000713.1"/>
</dbReference>
<gene>
    <name evidence="1" type="ORF">HG543_53720</name>
</gene>
<protein>
    <submittedName>
        <fullName evidence="1">Uncharacterized protein</fullName>
    </submittedName>
</protein>
<dbReference type="Proteomes" id="UP000518300">
    <property type="component" value="Unassembled WGS sequence"/>
</dbReference>
<feature type="non-terminal residue" evidence="1">
    <location>
        <position position="1"/>
    </location>
</feature>